<keyword evidence="2 6" id="KW-0678">Repressor</keyword>
<dbReference type="GO" id="GO:0045892">
    <property type="term" value="P:negative regulation of DNA-templated transcription"/>
    <property type="evidence" value="ECO:0007669"/>
    <property type="project" value="UniProtKB-UniRule"/>
</dbReference>
<evidence type="ECO:0000259" key="8">
    <source>
        <dbReference type="PROSITE" id="PS51754"/>
    </source>
</evidence>
<evidence type="ECO:0000256" key="3">
    <source>
        <dbReference type="ARBA" id="ARBA00023015"/>
    </source>
</evidence>
<evidence type="ECO:0000256" key="2">
    <source>
        <dbReference type="ARBA" id="ARBA00022491"/>
    </source>
</evidence>
<reference evidence="9 10" key="1">
    <citation type="submission" date="2024-01" db="EMBL/GenBank/DDBJ databases">
        <title>The genomes of 5 underutilized Papilionoideae crops provide insights into root nodulation and disease resistanc.</title>
        <authorList>
            <person name="Yuan L."/>
        </authorList>
    </citation>
    <scope>NUCLEOTIDE SEQUENCE [LARGE SCALE GENOMIC DNA]</scope>
    <source>
        <strain evidence="9">ZHUSHIDOU_FW_LH</strain>
        <tissue evidence="9">Leaf</tissue>
    </source>
</reference>
<evidence type="ECO:0000256" key="5">
    <source>
        <dbReference type="ARBA" id="ARBA00023242"/>
    </source>
</evidence>
<accession>A0AAN9E6P5</accession>
<sequence>MKWGGRKPSSPSPSSKPSFMSSFSWLFKFKQMRLISSEPKPVKPKKLNSSPSHGRFYGENDENFWRLSFTKDKENHHEEHNKTEDEEGILKPTSVLHGFEDELKLERLNAKKNGTRKQGKDKDKVKERKVPNETKVSMEMMEECNNDNIREKELGFLRRRYDRKVQSVLQEQLSKLEKASEETTEKDVMQFESSPRTICTPRTHFRRSDREAFEKKLSEELKANINKQKLSSVNVSREIHRRKPKHGSKVKVHSPRLASKVEICKIKAIEDMKKARMMKMKNEEEIVVEEKTSLDHSFAVVKCSMDPQRDFRDSMIEMIMEKKINKAEEMEELLACYLTLNSSEYHDLIIKVFKQVWLYMSQASMYAKSNKQCCCYD</sequence>
<dbReference type="GO" id="GO:0005634">
    <property type="term" value="C:nucleus"/>
    <property type="evidence" value="ECO:0007669"/>
    <property type="project" value="UniProtKB-SubCell"/>
</dbReference>
<organism evidence="9 10">
    <name type="scientific">Crotalaria pallida</name>
    <name type="common">Smooth rattlebox</name>
    <name type="synonym">Crotalaria striata</name>
    <dbReference type="NCBI Taxonomy" id="3830"/>
    <lineage>
        <taxon>Eukaryota</taxon>
        <taxon>Viridiplantae</taxon>
        <taxon>Streptophyta</taxon>
        <taxon>Embryophyta</taxon>
        <taxon>Tracheophyta</taxon>
        <taxon>Spermatophyta</taxon>
        <taxon>Magnoliopsida</taxon>
        <taxon>eudicotyledons</taxon>
        <taxon>Gunneridae</taxon>
        <taxon>Pentapetalae</taxon>
        <taxon>rosids</taxon>
        <taxon>fabids</taxon>
        <taxon>Fabales</taxon>
        <taxon>Fabaceae</taxon>
        <taxon>Papilionoideae</taxon>
        <taxon>50 kb inversion clade</taxon>
        <taxon>genistoids sensu lato</taxon>
        <taxon>core genistoids</taxon>
        <taxon>Crotalarieae</taxon>
        <taxon>Crotalaria</taxon>
    </lineage>
</organism>
<feature type="compositionally biased region" description="Basic and acidic residues" evidence="7">
    <location>
        <begin position="69"/>
        <end position="83"/>
    </location>
</feature>
<evidence type="ECO:0000313" key="9">
    <source>
        <dbReference type="EMBL" id="KAK7247209.1"/>
    </source>
</evidence>
<proteinExistence type="predicted"/>
<dbReference type="InterPro" id="IPR006458">
    <property type="entry name" value="Ovate_C"/>
</dbReference>
<dbReference type="Proteomes" id="UP001372338">
    <property type="component" value="Unassembled WGS sequence"/>
</dbReference>
<keyword evidence="10" id="KW-1185">Reference proteome</keyword>
<feature type="region of interest" description="Disordered" evidence="7">
    <location>
        <begin position="37"/>
        <end position="93"/>
    </location>
</feature>
<dbReference type="PANTHER" id="PTHR33057">
    <property type="entry name" value="TRANSCRIPTION REPRESSOR OFP7-RELATED"/>
    <property type="match status" value="1"/>
</dbReference>
<comment type="caution">
    <text evidence="9">The sequence shown here is derived from an EMBL/GenBank/DDBJ whole genome shotgun (WGS) entry which is preliminary data.</text>
</comment>
<dbReference type="PANTHER" id="PTHR33057:SF82">
    <property type="entry name" value="TRANSCRIPTION REPRESSOR OFP5"/>
    <property type="match status" value="1"/>
</dbReference>
<evidence type="ECO:0000256" key="7">
    <source>
        <dbReference type="SAM" id="MobiDB-lite"/>
    </source>
</evidence>
<feature type="domain" description="OVATE" evidence="8">
    <location>
        <begin position="300"/>
        <end position="359"/>
    </location>
</feature>
<gene>
    <name evidence="9" type="ORF">RIF29_42086</name>
</gene>
<protein>
    <recommendedName>
        <fullName evidence="6">Transcription repressor</fullName>
    </recommendedName>
    <alternativeName>
        <fullName evidence="6">Ovate family protein</fullName>
    </alternativeName>
</protein>
<comment type="function">
    <text evidence="6">Transcriptional repressor that regulates multiple aspects of plant growth and development.</text>
</comment>
<dbReference type="PROSITE" id="PS51754">
    <property type="entry name" value="OVATE"/>
    <property type="match status" value="1"/>
</dbReference>
<dbReference type="EMBL" id="JAYWIO010000008">
    <property type="protein sequence ID" value="KAK7247209.1"/>
    <property type="molecule type" value="Genomic_DNA"/>
</dbReference>
<evidence type="ECO:0000256" key="4">
    <source>
        <dbReference type="ARBA" id="ARBA00023163"/>
    </source>
</evidence>
<keyword evidence="5 6" id="KW-0539">Nucleus</keyword>
<dbReference type="NCBIfam" id="TIGR01568">
    <property type="entry name" value="A_thal_3678"/>
    <property type="match status" value="1"/>
</dbReference>
<evidence type="ECO:0000313" key="10">
    <source>
        <dbReference type="Proteomes" id="UP001372338"/>
    </source>
</evidence>
<dbReference type="AlphaFoldDB" id="A0AAN9E6P5"/>
<keyword evidence="4 6" id="KW-0804">Transcription</keyword>
<evidence type="ECO:0000256" key="6">
    <source>
        <dbReference type="RuleBase" id="RU367028"/>
    </source>
</evidence>
<feature type="region of interest" description="Disordered" evidence="7">
    <location>
        <begin position="106"/>
        <end position="128"/>
    </location>
</feature>
<name>A0AAN9E6P5_CROPI</name>
<keyword evidence="3 6" id="KW-0805">Transcription regulation</keyword>
<dbReference type="Pfam" id="PF04844">
    <property type="entry name" value="Ovate"/>
    <property type="match status" value="1"/>
</dbReference>
<evidence type="ECO:0000256" key="1">
    <source>
        <dbReference type="ARBA" id="ARBA00004123"/>
    </source>
</evidence>
<feature type="compositionally biased region" description="Basic and acidic residues" evidence="7">
    <location>
        <begin position="118"/>
        <end position="128"/>
    </location>
</feature>
<dbReference type="InterPro" id="IPR038933">
    <property type="entry name" value="Ovate"/>
</dbReference>
<comment type="subcellular location">
    <subcellularLocation>
        <location evidence="1 6">Nucleus</location>
    </subcellularLocation>
</comment>